<feature type="transmembrane region" description="Helical" evidence="1">
    <location>
        <begin position="12"/>
        <end position="27"/>
    </location>
</feature>
<evidence type="ECO:0000313" key="3">
    <source>
        <dbReference type="Proteomes" id="UP000233649"/>
    </source>
</evidence>
<evidence type="ECO:0000313" key="2">
    <source>
        <dbReference type="EMBL" id="PKH47943.1"/>
    </source>
</evidence>
<dbReference type="Proteomes" id="UP000233649">
    <property type="component" value="Unassembled WGS sequence"/>
</dbReference>
<organism evidence="2 3">
    <name type="scientific">Dehalococcoides mccartyi</name>
    <dbReference type="NCBI Taxonomy" id="61435"/>
    <lineage>
        <taxon>Bacteria</taxon>
        <taxon>Bacillati</taxon>
        <taxon>Chloroflexota</taxon>
        <taxon>Dehalococcoidia</taxon>
        <taxon>Dehalococcoidales</taxon>
        <taxon>Dehalococcoidaceae</taxon>
        <taxon>Dehalococcoides</taxon>
    </lineage>
</organism>
<accession>A0A2J1E0F5</accession>
<keyword evidence="1" id="KW-0812">Transmembrane</keyword>
<protein>
    <submittedName>
        <fullName evidence="2">Uncharacterized protein</fullName>
    </submittedName>
</protein>
<name>A0A2J1E0F5_9CHLR</name>
<evidence type="ECO:0000256" key="1">
    <source>
        <dbReference type="SAM" id="Phobius"/>
    </source>
</evidence>
<dbReference type="EMBL" id="PHFD01000043">
    <property type="protein sequence ID" value="PKH47943.1"/>
    <property type="molecule type" value="Genomic_DNA"/>
</dbReference>
<gene>
    <name evidence="2" type="ORF">CVH13_00131</name>
</gene>
<comment type="caution">
    <text evidence="2">The sequence shown here is derived from an EMBL/GenBank/DDBJ whole genome shotgun (WGS) entry which is preliminary data.</text>
</comment>
<proteinExistence type="predicted"/>
<keyword evidence="1" id="KW-1133">Transmembrane helix</keyword>
<keyword evidence="1" id="KW-0472">Membrane</keyword>
<sequence length="175" mass="20241">MDWNVLESCSTFLAAIIALFLGLRGIYENTKHRKEQLSVAKEMRRLALLEVVFEWANEINQTSILYSREAIHNNNQTQFSAKESDLSKRLSFHYSRSKHIEIISKVLNEGISDNVLAVNVVLKNALNCLNKYYNDKIFDDLLFPLSNELFKLNQSSLDLIKVISEEQVFEDVIKK</sequence>
<dbReference type="AlphaFoldDB" id="A0A2J1E0F5"/>
<reference evidence="2 3" key="1">
    <citation type="journal article" date="2017" name="FEMS Microbiol. Ecol.">
        <title>Reconstructed genomes of novel Dehalococcoides mccartyi strains from 1,2,3,4-tetrachlorodibenzo-p-dioxin-dechlorinating enrichment cultures reveal divergent reductive dehalogenase gene profiles.</title>
        <authorList>
            <person name="Dam H.T."/>
            <person name="Vollmers J."/>
            <person name="Kaster A.K."/>
            <person name="Haggblom M.M."/>
        </authorList>
    </citation>
    <scope>NUCLEOTIDE SEQUENCE [LARGE SCALE GENOMIC DNA]</scope>
    <source>
        <strain evidence="2 3">H1-3-2.001</strain>
    </source>
</reference>